<proteinExistence type="predicted"/>
<name>A0A1I8AQY7_9BILA</name>
<organism evidence="2 3">
    <name type="scientific">Steinernema glaseri</name>
    <dbReference type="NCBI Taxonomy" id="37863"/>
    <lineage>
        <taxon>Eukaryota</taxon>
        <taxon>Metazoa</taxon>
        <taxon>Ecdysozoa</taxon>
        <taxon>Nematoda</taxon>
        <taxon>Chromadorea</taxon>
        <taxon>Rhabditida</taxon>
        <taxon>Tylenchina</taxon>
        <taxon>Panagrolaimomorpha</taxon>
        <taxon>Strongyloidoidea</taxon>
        <taxon>Steinernematidae</taxon>
        <taxon>Steinernema</taxon>
    </lineage>
</organism>
<feature type="compositionally biased region" description="Polar residues" evidence="1">
    <location>
        <begin position="10"/>
        <end position="20"/>
    </location>
</feature>
<keyword evidence="2" id="KW-1185">Reference proteome</keyword>
<dbReference type="AlphaFoldDB" id="A0A1I8AQY7"/>
<evidence type="ECO:0000313" key="2">
    <source>
        <dbReference type="Proteomes" id="UP000095287"/>
    </source>
</evidence>
<dbReference type="Proteomes" id="UP000095287">
    <property type="component" value="Unplaced"/>
</dbReference>
<feature type="region of interest" description="Disordered" evidence="1">
    <location>
        <begin position="1"/>
        <end position="27"/>
    </location>
</feature>
<sequence length="90" mass="10391">MHTGAMTASEVLSQKQNPTYVSPRDGDNTMTEVYSFSLLASYPYYRSKGFRDTKHYNTLGVMSLWWCHCFDSSFGPKVAYFGFQTRHPMK</sequence>
<protein>
    <submittedName>
        <fullName evidence="3">Capsid protein</fullName>
    </submittedName>
</protein>
<accession>A0A1I8AQY7</accession>
<dbReference type="WBParaSite" id="L893_g8310.t1">
    <property type="protein sequence ID" value="L893_g8310.t1"/>
    <property type="gene ID" value="L893_g8310"/>
</dbReference>
<evidence type="ECO:0000256" key="1">
    <source>
        <dbReference type="SAM" id="MobiDB-lite"/>
    </source>
</evidence>
<reference evidence="3" key="1">
    <citation type="submission" date="2016-11" db="UniProtKB">
        <authorList>
            <consortium name="WormBaseParasite"/>
        </authorList>
    </citation>
    <scope>IDENTIFICATION</scope>
</reference>
<evidence type="ECO:0000313" key="3">
    <source>
        <dbReference type="WBParaSite" id="L893_g8310.t1"/>
    </source>
</evidence>